<accession>A0ABS2S2M9</accession>
<evidence type="ECO:0000313" key="1">
    <source>
        <dbReference type="EMBL" id="MBM7810487.1"/>
    </source>
</evidence>
<protein>
    <submittedName>
        <fullName evidence="1">Uncharacterized protein</fullName>
    </submittedName>
</protein>
<keyword evidence="2" id="KW-1185">Reference proteome</keyword>
<dbReference type="RefSeq" id="WP_204841456.1">
    <property type="nucleotide sequence ID" value="NZ_JAFBCL010000001.1"/>
</dbReference>
<dbReference type="Proteomes" id="UP001195724">
    <property type="component" value="Unassembled WGS sequence"/>
</dbReference>
<dbReference type="EMBL" id="JAFBCL010000001">
    <property type="protein sequence ID" value="MBM7810487.1"/>
    <property type="molecule type" value="Genomic_DNA"/>
</dbReference>
<reference evidence="1 2" key="1">
    <citation type="submission" date="2021-01" db="EMBL/GenBank/DDBJ databases">
        <title>Sequencing the genomes of 1000 actinobacteria strains.</title>
        <authorList>
            <person name="Klenk H.-P."/>
        </authorList>
    </citation>
    <scope>NUCLEOTIDE SEQUENCE [LARGE SCALE GENOMIC DNA]</scope>
    <source>
        <strain evidence="1 2">DSM 44581</strain>
    </source>
</reference>
<comment type="caution">
    <text evidence="1">The sequence shown here is derived from an EMBL/GenBank/DDBJ whole genome shotgun (WGS) entry which is preliminary data.</text>
</comment>
<sequence>MIARRDDGWHEQWAGLVDVRRNRVRSDMSNLIFTALDGMLVPGLATGPVRAFGAATSTVDR</sequence>
<proteinExistence type="predicted"/>
<gene>
    <name evidence="1" type="ORF">JOE68_001352</name>
</gene>
<evidence type="ECO:0000313" key="2">
    <source>
        <dbReference type="Proteomes" id="UP001195724"/>
    </source>
</evidence>
<organism evidence="1 2">
    <name type="scientific">Saccharothrix algeriensis</name>
    <dbReference type="NCBI Taxonomy" id="173560"/>
    <lineage>
        <taxon>Bacteria</taxon>
        <taxon>Bacillati</taxon>
        <taxon>Actinomycetota</taxon>
        <taxon>Actinomycetes</taxon>
        <taxon>Pseudonocardiales</taxon>
        <taxon>Pseudonocardiaceae</taxon>
        <taxon>Saccharothrix</taxon>
    </lineage>
</organism>
<name>A0ABS2S2M9_9PSEU</name>